<proteinExistence type="predicted"/>
<reference evidence="3" key="1">
    <citation type="submission" date="2016-04" db="EMBL/GenBank/DDBJ databases">
        <authorList>
            <person name="Evans L.H."/>
            <person name="Alamgir A."/>
            <person name="Owens N."/>
            <person name="Weber N.D."/>
            <person name="Virtaneva K."/>
            <person name="Barbian K."/>
            <person name="Babar A."/>
            <person name="Rosenke K."/>
        </authorList>
    </citation>
    <scope>NUCLEOTIDE SEQUENCE [LARGE SCALE GENOMIC DNA]</scope>
    <source>
        <strain evidence="3">CBS 101.48</strain>
    </source>
</reference>
<dbReference type="Proteomes" id="UP000078561">
    <property type="component" value="Unassembled WGS sequence"/>
</dbReference>
<dbReference type="STRING" id="4829.A0A163J623"/>
<accession>A0A163J623</accession>
<dbReference type="PANTHER" id="PTHR14195">
    <property type="entry name" value="G PATCH DOMAIN CONTAINING PROTEIN 2"/>
    <property type="match status" value="1"/>
</dbReference>
<sequence length="530" mass="59799">MGKANRGKRKQPLQSAKRPGSGKFKRNRGSTLHLQHFDDIATESYTPLDHYDDLLLRPPCLDHLDLGDDDGSGLMDTTIDQPYSVSPPTLVPQVPADDLDFYFDARPSDITFDNSINDNSKYVKDPPIKTKKQRNKAQKAGQIIPGDDIYFSCDDEFPSDDETTMTISKINDDDSPLKASFNNIDVGAGYSDEAAIDQDFIENTDPETWQQLQQWATQRSVVESDVMDQQAADEATEEAPISSYIQPNSSPRDIDFGLIDSDDDEYIRKDKRKRNMSKIVRNTMDIVPPSLHAGLKAYQKYDRKQKKLRALDAKEDLTCLAGQLHRVDRRIRQFYLDTSRNTYQFPAMSEFCRKQVRDLANVYGIQVVQDLGSEKMQVIRTGPLLIKTNQKGRIFKNRRVERHITLANEAWVRETNLREQQRGRRHPAYSSDMISLAPPQRRSKRSARSTTASRSTTTSRSITAPRSGITKPAEHIPVGSDARPLESSNIGHKMLAKMGWKVGDSLGANNDGILDPIQAVVRQKNRGLGS</sequence>
<feature type="region of interest" description="Disordered" evidence="1">
    <location>
        <begin position="1"/>
        <end position="30"/>
    </location>
</feature>
<dbReference type="PROSITE" id="PS50174">
    <property type="entry name" value="G_PATCH"/>
    <property type="match status" value="1"/>
</dbReference>
<dbReference type="GO" id="GO:0003676">
    <property type="term" value="F:nucleic acid binding"/>
    <property type="evidence" value="ECO:0007669"/>
    <property type="project" value="InterPro"/>
</dbReference>
<protein>
    <recommendedName>
        <fullName evidence="2">G-patch domain-containing protein</fullName>
    </recommendedName>
</protein>
<gene>
    <name evidence="3" type="primary">ABSGL_02897.1 scaffold 4049</name>
</gene>
<feature type="domain" description="G-patch" evidence="2">
    <location>
        <begin position="487"/>
        <end position="530"/>
    </location>
</feature>
<dbReference type="AlphaFoldDB" id="A0A163J623"/>
<dbReference type="InterPro" id="IPR000467">
    <property type="entry name" value="G_patch_dom"/>
</dbReference>
<evidence type="ECO:0000259" key="2">
    <source>
        <dbReference type="PROSITE" id="PS50174"/>
    </source>
</evidence>
<name>A0A163J623_ABSGL</name>
<dbReference type="InParanoid" id="A0A163J623"/>
<evidence type="ECO:0000256" key="1">
    <source>
        <dbReference type="SAM" id="MobiDB-lite"/>
    </source>
</evidence>
<feature type="region of interest" description="Disordered" evidence="1">
    <location>
        <begin position="417"/>
        <end position="486"/>
    </location>
</feature>
<dbReference type="SMART" id="SM00443">
    <property type="entry name" value="G_patch"/>
    <property type="match status" value="1"/>
</dbReference>
<evidence type="ECO:0000313" key="4">
    <source>
        <dbReference type="Proteomes" id="UP000078561"/>
    </source>
</evidence>
<evidence type="ECO:0000313" key="3">
    <source>
        <dbReference type="EMBL" id="SAL97403.1"/>
    </source>
</evidence>
<feature type="compositionally biased region" description="Basic residues" evidence="1">
    <location>
        <begin position="1"/>
        <end position="11"/>
    </location>
</feature>
<organism evidence="3">
    <name type="scientific">Absidia glauca</name>
    <name type="common">Pin mould</name>
    <dbReference type="NCBI Taxonomy" id="4829"/>
    <lineage>
        <taxon>Eukaryota</taxon>
        <taxon>Fungi</taxon>
        <taxon>Fungi incertae sedis</taxon>
        <taxon>Mucoromycota</taxon>
        <taxon>Mucoromycotina</taxon>
        <taxon>Mucoromycetes</taxon>
        <taxon>Mucorales</taxon>
        <taxon>Cunninghamellaceae</taxon>
        <taxon>Absidia</taxon>
    </lineage>
</organism>
<keyword evidence="4" id="KW-1185">Reference proteome</keyword>
<dbReference type="EMBL" id="LT551793">
    <property type="protein sequence ID" value="SAL97403.1"/>
    <property type="molecule type" value="Genomic_DNA"/>
</dbReference>
<feature type="compositionally biased region" description="Low complexity" evidence="1">
    <location>
        <begin position="448"/>
        <end position="467"/>
    </location>
</feature>
<feature type="region of interest" description="Disordered" evidence="1">
    <location>
        <begin position="234"/>
        <end position="254"/>
    </location>
</feature>
<dbReference type="OrthoDB" id="21470at2759"/>
<dbReference type="InterPro" id="IPR036867">
    <property type="entry name" value="R3H_dom_sf"/>
</dbReference>
<dbReference type="InterPro" id="IPR051189">
    <property type="entry name" value="Splicing_assoc_domain"/>
</dbReference>
<dbReference type="Pfam" id="PF01585">
    <property type="entry name" value="G-patch"/>
    <property type="match status" value="1"/>
</dbReference>
<dbReference type="CDD" id="cd02325">
    <property type="entry name" value="R3H"/>
    <property type="match status" value="1"/>
</dbReference>
<dbReference type="SUPFAM" id="SSF82708">
    <property type="entry name" value="R3H domain"/>
    <property type="match status" value="1"/>
</dbReference>